<dbReference type="PANTHER" id="PTHR46044:SF1">
    <property type="entry name" value="CN HYDROLASE DOMAIN-CONTAINING PROTEIN"/>
    <property type="match status" value="1"/>
</dbReference>
<evidence type="ECO:0000259" key="2">
    <source>
        <dbReference type="PROSITE" id="PS50263"/>
    </source>
</evidence>
<dbReference type="Pfam" id="PF00795">
    <property type="entry name" value="CN_hydrolase"/>
    <property type="match status" value="1"/>
</dbReference>
<dbReference type="InterPro" id="IPR044149">
    <property type="entry name" value="Nitrilases_CHs"/>
</dbReference>
<comment type="similarity">
    <text evidence="1">Belongs to the carbon-nitrogen hydrolase superfamily. Nitrilase family.</text>
</comment>
<organism evidence="3 4">
    <name type="scientific">Rhodotorula paludigena</name>
    <dbReference type="NCBI Taxonomy" id="86838"/>
    <lineage>
        <taxon>Eukaryota</taxon>
        <taxon>Fungi</taxon>
        <taxon>Dikarya</taxon>
        <taxon>Basidiomycota</taxon>
        <taxon>Pucciniomycotina</taxon>
        <taxon>Microbotryomycetes</taxon>
        <taxon>Sporidiobolales</taxon>
        <taxon>Sporidiobolaceae</taxon>
        <taxon>Rhodotorula</taxon>
    </lineage>
</organism>
<reference evidence="3 4" key="1">
    <citation type="submission" date="2021-12" db="EMBL/GenBank/DDBJ databases">
        <title>High titer production of polyol ester of fatty acids by Rhodotorula paludigena BS15 towards product separation-free biomass refinery.</title>
        <authorList>
            <person name="Mano J."/>
            <person name="Ono H."/>
            <person name="Tanaka T."/>
            <person name="Naito K."/>
            <person name="Sushida H."/>
            <person name="Ike M."/>
            <person name="Tokuyasu K."/>
            <person name="Kitaoka M."/>
        </authorList>
    </citation>
    <scope>NUCLEOTIDE SEQUENCE [LARGE SCALE GENOMIC DNA]</scope>
    <source>
        <strain evidence="3 4">BS15</strain>
    </source>
</reference>
<dbReference type="SUPFAM" id="SSF56317">
    <property type="entry name" value="Carbon-nitrogen hydrolase"/>
    <property type="match status" value="1"/>
</dbReference>
<sequence length="328" mass="35838">MAPVTVAAVQIASVAYDLEQSLVKLEEYCRQAAATGARLAVFPEAYLSAYPRHLDFRIGARTEENRAWYRRYVESSVKIPDGVEGVDWLATDAAGAVEAGSEFDAFKRILMAAKENKLNISLGIIERSLLGATLWCTNLLVSDQGILLGGDARRLGKHRKLTPTAAERVVWSGSSATNPSAFLDSGVAPTDNLPVVSTSMGRVGGVICWEHFVPLQRYALYRKGVEIWTAPTADSRPTWAPAMQFIAQEGRMFVISAGEPEDEVWSRGGSVIVNPLGEILAGPLWDSEGILTAEIDTDDILGFKLDMDCAGSAHYSREHDVFRFEVRT</sequence>
<evidence type="ECO:0000313" key="4">
    <source>
        <dbReference type="Proteomes" id="UP001342314"/>
    </source>
</evidence>
<dbReference type="AlphaFoldDB" id="A0AAV5GE63"/>
<dbReference type="InterPro" id="IPR036526">
    <property type="entry name" value="C-N_Hydrolase_sf"/>
</dbReference>
<dbReference type="GO" id="GO:0000257">
    <property type="term" value="F:nitrilase activity"/>
    <property type="evidence" value="ECO:0007669"/>
    <property type="project" value="UniProtKB-ARBA"/>
</dbReference>
<dbReference type="CDD" id="cd07564">
    <property type="entry name" value="nitrilases_CHs"/>
    <property type="match status" value="1"/>
</dbReference>
<accession>A0AAV5GE63</accession>
<dbReference type="GO" id="GO:0016836">
    <property type="term" value="F:hydro-lyase activity"/>
    <property type="evidence" value="ECO:0007669"/>
    <property type="project" value="UniProtKB-ARBA"/>
</dbReference>
<evidence type="ECO:0000256" key="1">
    <source>
        <dbReference type="ARBA" id="ARBA00008129"/>
    </source>
</evidence>
<dbReference type="Gene3D" id="3.60.110.10">
    <property type="entry name" value="Carbon-nitrogen hydrolase"/>
    <property type="match status" value="1"/>
</dbReference>
<dbReference type="InterPro" id="IPR003010">
    <property type="entry name" value="C-N_Hydrolase"/>
</dbReference>
<dbReference type="EMBL" id="BQKY01000001">
    <property type="protein sequence ID" value="GJN87627.1"/>
    <property type="molecule type" value="Genomic_DNA"/>
</dbReference>
<dbReference type="PROSITE" id="PS00921">
    <property type="entry name" value="NITRIL_CHT_2"/>
    <property type="match status" value="1"/>
</dbReference>
<feature type="domain" description="CN hydrolase" evidence="2">
    <location>
        <begin position="4"/>
        <end position="297"/>
    </location>
</feature>
<protein>
    <recommendedName>
        <fullName evidence="2">CN hydrolase domain-containing protein</fullName>
    </recommendedName>
</protein>
<dbReference type="InterPro" id="IPR000132">
    <property type="entry name" value="Nitrilase/CN_hydratase_CS"/>
</dbReference>
<evidence type="ECO:0000313" key="3">
    <source>
        <dbReference type="EMBL" id="GJN87627.1"/>
    </source>
</evidence>
<dbReference type="Proteomes" id="UP001342314">
    <property type="component" value="Unassembled WGS sequence"/>
</dbReference>
<gene>
    <name evidence="3" type="ORF">Rhopal_000582-T1</name>
</gene>
<comment type="caution">
    <text evidence="3">The sequence shown here is derived from an EMBL/GenBank/DDBJ whole genome shotgun (WGS) entry which is preliminary data.</text>
</comment>
<proteinExistence type="inferred from homology"/>
<dbReference type="PROSITE" id="PS50263">
    <property type="entry name" value="CN_HYDROLASE"/>
    <property type="match status" value="1"/>
</dbReference>
<name>A0AAV5GE63_9BASI</name>
<keyword evidence="4" id="KW-1185">Reference proteome</keyword>
<dbReference type="PANTHER" id="PTHR46044">
    <property type="entry name" value="NITRILASE"/>
    <property type="match status" value="1"/>
</dbReference>